<evidence type="ECO:0000259" key="2">
    <source>
        <dbReference type="Pfam" id="PF07859"/>
    </source>
</evidence>
<dbReference type="AlphaFoldDB" id="A0AAN6UVM6"/>
<organism evidence="3 4">
    <name type="scientific">Dichotomopilus funicola</name>
    <dbReference type="NCBI Taxonomy" id="1934379"/>
    <lineage>
        <taxon>Eukaryota</taxon>
        <taxon>Fungi</taxon>
        <taxon>Dikarya</taxon>
        <taxon>Ascomycota</taxon>
        <taxon>Pezizomycotina</taxon>
        <taxon>Sordariomycetes</taxon>
        <taxon>Sordariomycetidae</taxon>
        <taxon>Sordariales</taxon>
        <taxon>Chaetomiaceae</taxon>
        <taxon>Dichotomopilus</taxon>
    </lineage>
</organism>
<dbReference type="InterPro" id="IPR050300">
    <property type="entry name" value="GDXG_lipolytic_enzyme"/>
</dbReference>
<sequence>MTGNSSGRTTGTLSVWERISLVGLIPWFTARWLFGFVFHGNPELHWRQRLAVSLLRAQRATFAPSQLRWLSRRTSTRDAIVGYSKEHGLAHRIITLKTVATTDVVELDIPPPSLHFLAHFSPTERDGDSGLTLLYFHGGGFVNPLRKAAHMPFIHRCATAGDATRVVIVEYGLAPEHPYPAQMVQCIAALRYLVDEMDLDPGKIVLGGDSAGGQLVGAVLVHLARPSPYAPPLTLRGKLKAALLVSPWAVLPSSCDGSYRTNARLDYLNQTIVDQFQASWKGNENEIWANLYGVEEARAVWRKIVPNEDQGIVGKILVTAGTAEVFLDGCRAVAKDGMGAETVVIHRDIDCDAPRGKTLVLAECQGEVHVQSAVDCAVAFDGGLTMRAITSWLATI</sequence>
<reference evidence="3" key="2">
    <citation type="submission" date="2023-05" db="EMBL/GenBank/DDBJ databases">
        <authorList>
            <consortium name="Lawrence Berkeley National Laboratory"/>
            <person name="Steindorff A."/>
            <person name="Hensen N."/>
            <person name="Bonometti L."/>
            <person name="Westerberg I."/>
            <person name="Brannstrom I.O."/>
            <person name="Guillou S."/>
            <person name="Cros-Aarteil S."/>
            <person name="Calhoun S."/>
            <person name="Haridas S."/>
            <person name="Kuo A."/>
            <person name="Mondo S."/>
            <person name="Pangilinan J."/>
            <person name="Riley R."/>
            <person name="Labutti K."/>
            <person name="Andreopoulos B."/>
            <person name="Lipzen A."/>
            <person name="Chen C."/>
            <person name="Yanf M."/>
            <person name="Daum C."/>
            <person name="Ng V."/>
            <person name="Clum A."/>
            <person name="Ohm R."/>
            <person name="Martin F."/>
            <person name="Silar P."/>
            <person name="Natvig D."/>
            <person name="Lalanne C."/>
            <person name="Gautier V."/>
            <person name="Ament-Velasquez S.L."/>
            <person name="Kruys A."/>
            <person name="Hutchinson M.I."/>
            <person name="Powell A.J."/>
            <person name="Barry K."/>
            <person name="Miller A.N."/>
            <person name="Grigoriev I.V."/>
            <person name="Debuchy R."/>
            <person name="Gladieux P."/>
            <person name="Thoren M.H."/>
            <person name="Johannesson H."/>
        </authorList>
    </citation>
    <scope>NUCLEOTIDE SEQUENCE</scope>
    <source>
        <strain evidence="3">CBS 141.50</strain>
    </source>
</reference>
<keyword evidence="1 3" id="KW-0378">Hydrolase</keyword>
<accession>A0AAN6UVM6</accession>
<dbReference type="PANTHER" id="PTHR48081">
    <property type="entry name" value="AB HYDROLASE SUPERFAMILY PROTEIN C4A8.06C"/>
    <property type="match status" value="1"/>
</dbReference>
<dbReference type="Pfam" id="PF07859">
    <property type="entry name" value="Abhydrolase_3"/>
    <property type="match status" value="1"/>
</dbReference>
<name>A0AAN6UVM6_9PEZI</name>
<dbReference type="EMBL" id="MU853665">
    <property type="protein sequence ID" value="KAK4139410.1"/>
    <property type="molecule type" value="Genomic_DNA"/>
</dbReference>
<dbReference type="PANTHER" id="PTHR48081:SF18">
    <property type="entry name" value="ALPHA_BETA HYDROLASE FOLD-3 DOMAIN-CONTAINING PROTEIN"/>
    <property type="match status" value="1"/>
</dbReference>
<keyword evidence="4" id="KW-1185">Reference proteome</keyword>
<reference evidence="3" key="1">
    <citation type="journal article" date="2023" name="Mol. Phylogenet. Evol.">
        <title>Genome-scale phylogeny and comparative genomics of the fungal order Sordariales.</title>
        <authorList>
            <person name="Hensen N."/>
            <person name="Bonometti L."/>
            <person name="Westerberg I."/>
            <person name="Brannstrom I.O."/>
            <person name="Guillou S."/>
            <person name="Cros-Aarteil S."/>
            <person name="Calhoun S."/>
            <person name="Haridas S."/>
            <person name="Kuo A."/>
            <person name="Mondo S."/>
            <person name="Pangilinan J."/>
            <person name="Riley R."/>
            <person name="LaButti K."/>
            <person name="Andreopoulos B."/>
            <person name="Lipzen A."/>
            <person name="Chen C."/>
            <person name="Yan M."/>
            <person name="Daum C."/>
            <person name="Ng V."/>
            <person name="Clum A."/>
            <person name="Steindorff A."/>
            <person name="Ohm R.A."/>
            <person name="Martin F."/>
            <person name="Silar P."/>
            <person name="Natvig D.O."/>
            <person name="Lalanne C."/>
            <person name="Gautier V."/>
            <person name="Ament-Velasquez S.L."/>
            <person name="Kruys A."/>
            <person name="Hutchinson M.I."/>
            <person name="Powell A.J."/>
            <person name="Barry K."/>
            <person name="Miller A.N."/>
            <person name="Grigoriev I.V."/>
            <person name="Debuchy R."/>
            <person name="Gladieux P."/>
            <person name="Hiltunen Thoren M."/>
            <person name="Johannesson H."/>
        </authorList>
    </citation>
    <scope>NUCLEOTIDE SEQUENCE</scope>
    <source>
        <strain evidence="3">CBS 141.50</strain>
    </source>
</reference>
<feature type="domain" description="Alpha/beta hydrolase fold-3" evidence="2">
    <location>
        <begin position="133"/>
        <end position="336"/>
    </location>
</feature>
<proteinExistence type="predicted"/>
<comment type="caution">
    <text evidence="3">The sequence shown here is derived from an EMBL/GenBank/DDBJ whole genome shotgun (WGS) entry which is preliminary data.</text>
</comment>
<dbReference type="InterPro" id="IPR029058">
    <property type="entry name" value="AB_hydrolase_fold"/>
</dbReference>
<evidence type="ECO:0000313" key="4">
    <source>
        <dbReference type="Proteomes" id="UP001302676"/>
    </source>
</evidence>
<evidence type="ECO:0000256" key="1">
    <source>
        <dbReference type="ARBA" id="ARBA00022801"/>
    </source>
</evidence>
<dbReference type="GO" id="GO:0016787">
    <property type="term" value="F:hydrolase activity"/>
    <property type="evidence" value="ECO:0007669"/>
    <property type="project" value="UniProtKB-KW"/>
</dbReference>
<dbReference type="Proteomes" id="UP001302676">
    <property type="component" value="Unassembled WGS sequence"/>
</dbReference>
<protein>
    <submittedName>
        <fullName evidence="3">Alpha/Beta hydrolase protein</fullName>
    </submittedName>
</protein>
<dbReference type="InterPro" id="IPR013094">
    <property type="entry name" value="AB_hydrolase_3"/>
</dbReference>
<dbReference type="SUPFAM" id="SSF53474">
    <property type="entry name" value="alpha/beta-Hydrolases"/>
    <property type="match status" value="1"/>
</dbReference>
<dbReference type="GeneID" id="87821670"/>
<gene>
    <name evidence="3" type="ORF">C8A04DRAFT_40763</name>
</gene>
<dbReference type="Gene3D" id="3.40.50.1820">
    <property type="entry name" value="alpha/beta hydrolase"/>
    <property type="match status" value="1"/>
</dbReference>
<dbReference type="RefSeq" id="XP_062632781.1">
    <property type="nucleotide sequence ID" value="XM_062785057.1"/>
</dbReference>
<evidence type="ECO:0000313" key="3">
    <source>
        <dbReference type="EMBL" id="KAK4139410.1"/>
    </source>
</evidence>